<protein>
    <submittedName>
        <fullName evidence="2">Uncharacterized protein</fullName>
    </submittedName>
</protein>
<reference evidence="2" key="1">
    <citation type="journal article" date="2022" name="Int. J. Mol. Sci.">
        <title>Draft Genome of Tanacetum Coccineum: Genomic Comparison of Closely Related Tanacetum-Family Plants.</title>
        <authorList>
            <person name="Yamashiro T."/>
            <person name="Shiraishi A."/>
            <person name="Nakayama K."/>
            <person name="Satake H."/>
        </authorList>
    </citation>
    <scope>NUCLEOTIDE SEQUENCE</scope>
</reference>
<reference evidence="2" key="2">
    <citation type="submission" date="2022-01" db="EMBL/GenBank/DDBJ databases">
        <authorList>
            <person name="Yamashiro T."/>
            <person name="Shiraishi A."/>
            <person name="Satake H."/>
            <person name="Nakayama K."/>
        </authorList>
    </citation>
    <scope>NUCLEOTIDE SEQUENCE</scope>
</reference>
<feature type="region of interest" description="Disordered" evidence="1">
    <location>
        <begin position="65"/>
        <end position="94"/>
    </location>
</feature>
<comment type="caution">
    <text evidence="2">The sequence shown here is derived from an EMBL/GenBank/DDBJ whole genome shotgun (WGS) entry which is preliminary data.</text>
</comment>
<evidence type="ECO:0000313" key="3">
    <source>
        <dbReference type="Proteomes" id="UP001151760"/>
    </source>
</evidence>
<evidence type="ECO:0000313" key="2">
    <source>
        <dbReference type="EMBL" id="GJT28035.1"/>
    </source>
</evidence>
<organism evidence="2 3">
    <name type="scientific">Tanacetum coccineum</name>
    <dbReference type="NCBI Taxonomy" id="301880"/>
    <lineage>
        <taxon>Eukaryota</taxon>
        <taxon>Viridiplantae</taxon>
        <taxon>Streptophyta</taxon>
        <taxon>Embryophyta</taxon>
        <taxon>Tracheophyta</taxon>
        <taxon>Spermatophyta</taxon>
        <taxon>Magnoliopsida</taxon>
        <taxon>eudicotyledons</taxon>
        <taxon>Gunneridae</taxon>
        <taxon>Pentapetalae</taxon>
        <taxon>asterids</taxon>
        <taxon>campanulids</taxon>
        <taxon>Asterales</taxon>
        <taxon>Asteraceae</taxon>
        <taxon>Asteroideae</taxon>
        <taxon>Anthemideae</taxon>
        <taxon>Anthemidinae</taxon>
        <taxon>Tanacetum</taxon>
    </lineage>
</organism>
<name>A0ABQ5CLR5_9ASTR</name>
<feature type="compositionally biased region" description="Polar residues" evidence="1">
    <location>
        <begin position="69"/>
        <end position="83"/>
    </location>
</feature>
<sequence>MECLETVREIVEEARVVKPLDNSLNYACQYTKLSQELLEYVIGTCPKSFNERDNKAPFTPVTRKKQVTFRVNDSTEASGSKPRSNTKKNRILPAKKENKNEVEIMVINGGPNEKKLTLEKLDGGSQWRPTRKKFALGEMCHLTKLSVKFVAPFEHDMIDEYDDSLLQFVVVQSFQSKICLCQNFLEIAQEFSNWPKSEKYKYGSSSYFHRDLCGPMRVSRVFKGRNTSSVIVDDYQIEFIGVNKVREVKWKEIQSIVTNFLKQNTGWPHKIADFIRTDNQTEFGHQVMSEYYGSTYNDDFLKQLPSFLWAEAVATASKNLEEKFQATADIGIFGWYALEDGL</sequence>
<proteinExistence type="predicted"/>
<gene>
    <name evidence="2" type="ORF">Tco_0908310</name>
</gene>
<evidence type="ECO:0000256" key="1">
    <source>
        <dbReference type="SAM" id="MobiDB-lite"/>
    </source>
</evidence>
<dbReference type="EMBL" id="BQNB010014428">
    <property type="protein sequence ID" value="GJT28035.1"/>
    <property type="molecule type" value="Genomic_DNA"/>
</dbReference>
<keyword evidence="3" id="KW-1185">Reference proteome</keyword>
<dbReference type="Proteomes" id="UP001151760">
    <property type="component" value="Unassembled WGS sequence"/>
</dbReference>
<accession>A0ABQ5CLR5</accession>